<evidence type="ECO:0000313" key="1">
    <source>
        <dbReference type="EMBL" id="KAK4116509.1"/>
    </source>
</evidence>
<evidence type="ECO:0000313" key="2">
    <source>
        <dbReference type="Proteomes" id="UP001302812"/>
    </source>
</evidence>
<proteinExistence type="predicted"/>
<reference evidence="1" key="1">
    <citation type="journal article" date="2023" name="Mol. Phylogenet. Evol.">
        <title>Genome-scale phylogeny and comparative genomics of the fungal order Sordariales.</title>
        <authorList>
            <person name="Hensen N."/>
            <person name="Bonometti L."/>
            <person name="Westerberg I."/>
            <person name="Brannstrom I.O."/>
            <person name="Guillou S."/>
            <person name="Cros-Aarteil S."/>
            <person name="Calhoun S."/>
            <person name="Haridas S."/>
            <person name="Kuo A."/>
            <person name="Mondo S."/>
            <person name="Pangilinan J."/>
            <person name="Riley R."/>
            <person name="LaButti K."/>
            <person name="Andreopoulos B."/>
            <person name="Lipzen A."/>
            <person name="Chen C."/>
            <person name="Yan M."/>
            <person name="Daum C."/>
            <person name="Ng V."/>
            <person name="Clum A."/>
            <person name="Steindorff A."/>
            <person name="Ohm R.A."/>
            <person name="Martin F."/>
            <person name="Silar P."/>
            <person name="Natvig D.O."/>
            <person name="Lalanne C."/>
            <person name="Gautier V."/>
            <person name="Ament-Velasquez S.L."/>
            <person name="Kruys A."/>
            <person name="Hutchinson M.I."/>
            <person name="Powell A.J."/>
            <person name="Barry K."/>
            <person name="Miller A.N."/>
            <person name="Grigoriev I.V."/>
            <person name="Debuchy R."/>
            <person name="Gladieux P."/>
            <person name="Hiltunen Thoren M."/>
            <person name="Johannesson H."/>
        </authorList>
    </citation>
    <scope>NUCLEOTIDE SEQUENCE</scope>
    <source>
        <strain evidence="1">CBS 508.74</strain>
    </source>
</reference>
<reference evidence="1" key="2">
    <citation type="submission" date="2023-05" db="EMBL/GenBank/DDBJ databases">
        <authorList>
            <consortium name="Lawrence Berkeley National Laboratory"/>
            <person name="Steindorff A."/>
            <person name="Hensen N."/>
            <person name="Bonometti L."/>
            <person name="Westerberg I."/>
            <person name="Brannstrom I.O."/>
            <person name="Guillou S."/>
            <person name="Cros-Aarteil S."/>
            <person name="Calhoun S."/>
            <person name="Haridas S."/>
            <person name="Kuo A."/>
            <person name="Mondo S."/>
            <person name="Pangilinan J."/>
            <person name="Riley R."/>
            <person name="Labutti K."/>
            <person name="Andreopoulos B."/>
            <person name="Lipzen A."/>
            <person name="Chen C."/>
            <person name="Yanf M."/>
            <person name="Daum C."/>
            <person name="Ng V."/>
            <person name="Clum A."/>
            <person name="Ohm R."/>
            <person name="Martin F."/>
            <person name="Silar P."/>
            <person name="Natvig D."/>
            <person name="Lalanne C."/>
            <person name="Gautier V."/>
            <person name="Ament-Velasquez S.L."/>
            <person name="Kruys A."/>
            <person name="Hutchinson M.I."/>
            <person name="Powell A.J."/>
            <person name="Barry K."/>
            <person name="Miller A.N."/>
            <person name="Grigoriev I.V."/>
            <person name="Debuchy R."/>
            <person name="Gladieux P."/>
            <person name="Thoren M.H."/>
            <person name="Johannesson H."/>
        </authorList>
    </citation>
    <scope>NUCLEOTIDE SEQUENCE</scope>
    <source>
        <strain evidence="1">CBS 508.74</strain>
    </source>
</reference>
<protein>
    <submittedName>
        <fullName evidence="1">Uncharacterized protein</fullName>
    </submittedName>
</protein>
<organism evidence="1 2">
    <name type="scientific">Canariomyces notabilis</name>
    <dbReference type="NCBI Taxonomy" id="2074819"/>
    <lineage>
        <taxon>Eukaryota</taxon>
        <taxon>Fungi</taxon>
        <taxon>Dikarya</taxon>
        <taxon>Ascomycota</taxon>
        <taxon>Pezizomycotina</taxon>
        <taxon>Sordariomycetes</taxon>
        <taxon>Sordariomycetidae</taxon>
        <taxon>Sordariales</taxon>
        <taxon>Chaetomiaceae</taxon>
        <taxon>Canariomyces</taxon>
    </lineage>
</organism>
<dbReference type="EMBL" id="MU853333">
    <property type="protein sequence ID" value="KAK4116509.1"/>
    <property type="molecule type" value="Genomic_DNA"/>
</dbReference>
<dbReference type="Proteomes" id="UP001302812">
    <property type="component" value="Unassembled WGS sequence"/>
</dbReference>
<keyword evidence="2" id="KW-1185">Reference proteome</keyword>
<sequence length="171" mass="19436">MSAPWDLNGMNSHGIYGTWLIYIVLHFHLGPPARSFLITPIVQEHINAYHRGEAIQTLTSAFKLSQVAMKARRLSSARSIEKSQHNRYNISCPLLSYIPRNSSPQLITFRHNLVISRFISFAKHVIRPDLGLPQFRSRCLIIIQPSARANCRRPTTLLRDLRVAAIVRQGG</sequence>
<dbReference type="AlphaFoldDB" id="A0AAN6TLA4"/>
<accession>A0AAN6TLA4</accession>
<dbReference type="GeneID" id="89933136"/>
<name>A0AAN6TLA4_9PEZI</name>
<gene>
    <name evidence="1" type="ORF">N656DRAFT_255619</name>
</gene>
<dbReference type="RefSeq" id="XP_064674079.1">
    <property type="nucleotide sequence ID" value="XM_064809013.1"/>
</dbReference>
<comment type="caution">
    <text evidence="1">The sequence shown here is derived from an EMBL/GenBank/DDBJ whole genome shotgun (WGS) entry which is preliminary data.</text>
</comment>